<dbReference type="InterPro" id="IPR043129">
    <property type="entry name" value="ATPase_NBD"/>
</dbReference>
<dbReference type="Proteomes" id="UP001144471">
    <property type="component" value="Unassembled WGS sequence"/>
</dbReference>
<sequence>MLRELLSERVHGSIDIGTRNIRGLTLSGGKVDRIVKRSIVGSESREERINEGLEAALGEVIDELNLKNKRVKVSIAGQRFYSKSIVIAREEDEDKRLELIQEELESIIPNYDPLDFLTEEIPIRKDEEEEEVLTISIERERVDALLNILTKLKVTVVRLLPDYVACYHLMEKIIETNDEDEYRGVTGVIDVGFEGTKVYFVDKNGIKMFINTLIGGGEFTEIIREHKNTTYIEAENVKRKMELGEKIEDDSSEVAMFTDLTNAFKELEGNISLSLDYFSKKNISSNIRRLLLVGEGSLLKGFKDYLHENVRIETDYISYGGFDFGEELETKFEDYHSVELANLLGNVAGEVS</sequence>
<protein>
    <recommendedName>
        <fullName evidence="3">Type IV pilus assembly protein PilM</fullName>
    </recommendedName>
</protein>
<keyword evidence="2" id="KW-1185">Reference proteome</keyword>
<accession>A0A9W6LPJ9</accession>
<gene>
    <name evidence="1" type="ORF">PM10SUCC1_31760</name>
</gene>
<dbReference type="InterPro" id="IPR005883">
    <property type="entry name" value="PilM"/>
</dbReference>
<dbReference type="RefSeq" id="WP_281837339.1">
    <property type="nucleotide sequence ID" value="NZ_BSDY01000022.1"/>
</dbReference>
<dbReference type="AlphaFoldDB" id="A0A9W6LPJ9"/>
<dbReference type="Gene3D" id="3.30.1490.300">
    <property type="match status" value="1"/>
</dbReference>
<dbReference type="Gene3D" id="3.30.420.40">
    <property type="match status" value="2"/>
</dbReference>
<dbReference type="PANTHER" id="PTHR32432:SF3">
    <property type="entry name" value="ETHANOLAMINE UTILIZATION PROTEIN EUTJ"/>
    <property type="match status" value="1"/>
</dbReference>
<dbReference type="InterPro" id="IPR050696">
    <property type="entry name" value="FtsA/MreB"/>
</dbReference>
<reference evidence="1" key="1">
    <citation type="submission" date="2022-12" db="EMBL/GenBank/DDBJ databases">
        <title>Reference genome sequencing for broad-spectrum identification of bacterial and archaeal isolates by mass spectrometry.</title>
        <authorList>
            <person name="Sekiguchi Y."/>
            <person name="Tourlousse D.M."/>
        </authorList>
    </citation>
    <scope>NUCLEOTIDE SEQUENCE</scope>
    <source>
        <strain evidence="1">10succ1</strain>
    </source>
</reference>
<organism evidence="1 2">
    <name type="scientific">Propionigenium maris DSM 9537</name>
    <dbReference type="NCBI Taxonomy" id="1123000"/>
    <lineage>
        <taxon>Bacteria</taxon>
        <taxon>Fusobacteriati</taxon>
        <taxon>Fusobacteriota</taxon>
        <taxon>Fusobacteriia</taxon>
        <taxon>Fusobacteriales</taxon>
        <taxon>Fusobacteriaceae</taxon>
        <taxon>Propionigenium</taxon>
    </lineage>
</organism>
<dbReference type="EMBL" id="BSDY01000022">
    <property type="protein sequence ID" value="GLI57662.1"/>
    <property type="molecule type" value="Genomic_DNA"/>
</dbReference>
<evidence type="ECO:0000313" key="2">
    <source>
        <dbReference type="Proteomes" id="UP001144471"/>
    </source>
</evidence>
<proteinExistence type="predicted"/>
<dbReference type="SUPFAM" id="SSF53067">
    <property type="entry name" value="Actin-like ATPase domain"/>
    <property type="match status" value="1"/>
</dbReference>
<comment type="caution">
    <text evidence="1">The sequence shown here is derived from an EMBL/GenBank/DDBJ whole genome shotgun (WGS) entry which is preliminary data.</text>
</comment>
<name>A0A9W6LPJ9_9FUSO</name>
<evidence type="ECO:0008006" key="3">
    <source>
        <dbReference type="Google" id="ProtNLM"/>
    </source>
</evidence>
<dbReference type="PANTHER" id="PTHR32432">
    <property type="entry name" value="CELL DIVISION PROTEIN FTSA-RELATED"/>
    <property type="match status" value="1"/>
</dbReference>
<evidence type="ECO:0000313" key="1">
    <source>
        <dbReference type="EMBL" id="GLI57662.1"/>
    </source>
</evidence>
<dbReference type="Pfam" id="PF11104">
    <property type="entry name" value="PilM_2"/>
    <property type="match status" value="1"/>
</dbReference>